<keyword evidence="5" id="KW-0346">Stress response</keyword>
<keyword evidence="10" id="KW-1185">Reference proteome</keyword>
<dbReference type="Proteomes" id="UP000053429">
    <property type="component" value="Unassembled WGS sequence"/>
</dbReference>
<dbReference type="STRING" id="661399.AQJ67_03165"/>
<dbReference type="SUPFAM" id="SSF100920">
    <property type="entry name" value="Heat shock protein 70kD (HSP70), peptide-binding domain"/>
    <property type="match status" value="1"/>
</dbReference>
<dbReference type="Gene3D" id="2.60.34.10">
    <property type="entry name" value="Substrate Binding Domain Of DNAk, Chain A, domain 1"/>
    <property type="match status" value="1"/>
</dbReference>
<dbReference type="PANTHER" id="PTHR19375">
    <property type="entry name" value="HEAT SHOCK PROTEIN 70KDA"/>
    <property type="match status" value="1"/>
</dbReference>
<feature type="compositionally biased region" description="Low complexity" evidence="8">
    <location>
        <begin position="525"/>
        <end position="538"/>
    </location>
</feature>
<dbReference type="RefSeq" id="WP_062716401.1">
    <property type="nucleotide sequence ID" value="NZ_KQ948924.1"/>
</dbReference>
<evidence type="ECO:0000256" key="8">
    <source>
        <dbReference type="SAM" id="MobiDB-lite"/>
    </source>
</evidence>
<accession>A0A101U8D9</accession>
<evidence type="ECO:0000256" key="2">
    <source>
        <dbReference type="ARBA" id="ARBA00022553"/>
    </source>
</evidence>
<keyword evidence="4 7" id="KW-0067">ATP-binding</keyword>
<dbReference type="OrthoDB" id="9766019at2"/>
<gene>
    <name evidence="9" type="ORF">AQJ67_03165</name>
</gene>
<dbReference type="EMBL" id="LMWY01000003">
    <property type="protein sequence ID" value="KUO05836.1"/>
    <property type="molecule type" value="Genomic_DNA"/>
</dbReference>
<dbReference type="Gene3D" id="3.30.420.40">
    <property type="match status" value="2"/>
</dbReference>
<comment type="caution">
    <text evidence="9">The sequence shown here is derived from an EMBL/GenBank/DDBJ whole genome shotgun (WGS) entry which is preliminary data.</text>
</comment>
<evidence type="ECO:0000256" key="7">
    <source>
        <dbReference type="RuleBase" id="RU003322"/>
    </source>
</evidence>
<dbReference type="InterPro" id="IPR018181">
    <property type="entry name" value="Heat_shock_70_CS"/>
</dbReference>
<dbReference type="GO" id="GO:0140662">
    <property type="term" value="F:ATP-dependent protein folding chaperone"/>
    <property type="evidence" value="ECO:0007669"/>
    <property type="project" value="InterPro"/>
</dbReference>
<evidence type="ECO:0000313" key="9">
    <source>
        <dbReference type="EMBL" id="KUO05836.1"/>
    </source>
</evidence>
<keyword evidence="3 7" id="KW-0547">Nucleotide-binding</keyword>
<dbReference type="PRINTS" id="PR00301">
    <property type="entry name" value="HEATSHOCK70"/>
</dbReference>
<evidence type="ECO:0000256" key="1">
    <source>
        <dbReference type="ARBA" id="ARBA00007381"/>
    </source>
</evidence>
<dbReference type="Gene3D" id="3.90.640.10">
    <property type="entry name" value="Actin, Chain A, domain 4"/>
    <property type="match status" value="1"/>
</dbReference>
<keyword evidence="2" id="KW-0597">Phosphoprotein</keyword>
<dbReference type="SUPFAM" id="SSF53067">
    <property type="entry name" value="Actin-like ATPase domain"/>
    <property type="match status" value="2"/>
</dbReference>
<keyword evidence="6" id="KW-0143">Chaperone</keyword>
<dbReference type="GO" id="GO:0005524">
    <property type="term" value="F:ATP binding"/>
    <property type="evidence" value="ECO:0007669"/>
    <property type="project" value="UniProtKB-KW"/>
</dbReference>
<evidence type="ECO:0000256" key="5">
    <source>
        <dbReference type="ARBA" id="ARBA00023016"/>
    </source>
</evidence>
<protein>
    <recommendedName>
        <fullName evidence="11">Heat-shock protein</fullName>
    </recommendedName>
</protein>
<dbReference type="PROSITE" id="PS01036">
    <property type="entry name" value="HSP70_3"/>
    <property type="match status" value="1"/>
</dbReference>
<evidence type="ECO:0000313" key="10">
    <source>
        <dbReference type="Proteomes" id="UP000053429"/>
    </source>
</evidence>
<evidence type="ECO:0000256" key="4">
    <source>
        <dbReference type="ARBA" id="ARBA00022840"/>
    </source>
</evidence>
<dbReference type="InterPro" id="IPR043129">
    <property type="entry name" value="ATPase_NBD"/>
</dbReference>
<dbReference type="InterPro" id="IPR013126">
    <property type="entry name" value="Hsp_70_fam"/>
</dbReference>
<sequence length="684" mass="74428">MTFGIDFGTSNSVVARWTGNGTEVIRVDSAALPAEWNRPGFDELFPSVVSLRDIQRTLCFGWSAKCETAEPQDAVKRMLASRPRAMDEDESLPAGTVPEEHEVWFGDEPFRSTAVAAALFDQMRAGVRRNLREMEEAVVTVPANATGAARYRTRAAARLAKIKVKALINEPTAAAISYAHDFPGEGRFLVFDWGGGTIDVTVLEHYDGIFDEMASRGITALGGLEFDEALVKLVLAKLGTHPDRLTRLEARRWRRHVELTKIVLSQPGTDQVLFEPLGGLPPVVVHREEFEEAVEPLVRRALVPLDECLQDVGLTAHDLDAVLMIGGTSQIPLVRREVERVLGKAVVDARLCKPMTAVARGAAITAAEIDGLVPETTISVATSHDLGLSFEAGGRRGFATLVPRYSTLPARGTRSAMPAVRGASKVVLEIVEGDGKRAADDERTFPLARLELPVPQPGAEPPSNVFDVDYHYDRSGILKVHAKARHTGAVILDEELDCFGPDGTPIAQGLDRELERLLRRVTEPAVSEAVPVPPTTETSFEHGLSPESTGAEETPSLVVDGRGIMTAGRTAASPRPPSVRLLGSALTAIKRRYPDHRVVTVLGTDLVDSVEYEDRHIVDRGVGEGLIVTVPASSPQLVLSVAQQLDAVVVSMEDLTRFRTPHPWVTESGRFVKLARVDRDWLFV</sequence>
<name>A0A101U8D9_9ACTN</name>
<dbReference type="CDD" id="cd24029">
    <property type="entry name" value="ASKHA_NBD_HSP70_DnaK_HscA_HscC"/>
    <property type="match status" value="1"/>
</dbReference>
<evidence type="ECO:0000256" key="6">
    <source>
        <dbReference type="ARBA" id="ARBA00023186"/>
    </source>
</evidence>
<evidence type="ECO:0008006" key="11">
    <source>
        <dbReference type="Google" id="ProtNLM"/>
    </source>
</evidence>
<comment type="similarity">
    <text evidence="1 7">Belongs to the heat shock protein 70 family.</text>
</comment>
<dbReference type="InterPro" id="IPR029047">
    <property type="entry name" value="HSP70_peptide-bd_sf"/>
</dbReference>
<organism evidence="9 10">
    <name type="scientific">Streptomyces caeruleatus</name>
    <dbReference type="NCBI Taxonomy" id="661399"/>
    <lineage>
        <taxon>Bacteria</taxon>
        <taxon>Bacillati</taxon>
        <taxon>Actinomycetota</taxon>
        <taxon>Actinomycetes</taxon>
        <taxon>Kitasatosporales</taxon>
        <taxon>Streptomycetaceae</taxon>
        <taxon>Streptomyces</taxon>
    </lineage>
</organism>
<evidence type="ECO:0000256" key="3">
    <source>
        <dbReference type="ARBA" id="ARBA00022741"/>
    </source>
</evidence>
<dbReference type="AlphaFoldDB" id="A0A101U8D9"/>
<dbReference type="Pfam" id="PF00012">
    <property type="entry name" value="HSP70"/>
    <property type="match status" value="1"/>
</dbReference>
<feature type="region of interest" description="Disordered" evidence="8">
    <location>
        <begin position="525"/>
        <end position="555"/>
    </location>
</feature>
<proteinExistence type="inferred from homology"/>
<reference evidence="9 10" key="1">
    <citation type="submission" date="2015-10" db="EMBL/GenBank/DDBJ databases">
        <title>Draft genome sequence of Streptomyces caeruleatus NRRL B-24802, type strain for the species Streptomyces caeruleatus.</title>
        <authorList>
            <person name="Ruckert C."/>
            <person name="Winkler A."/>
            <person name="Kalinowski J."/>
            <person name="Kampfer P."/>
            <person name="Glaeser S."/>
        </authorList>
    </citation>
    <scope>NUCLEOTIDE SEQUENCE [LARGE SCALE GENOMIC DNA]</scope>
    <source>
        <strain evidence="9 10">NRRL B-24802</strain>
    </source>
</reference>